<keyword evidence="2" id="KW-1185">Reference proteome</keyword>
<dbReference type="Proteomes" id="UP000054217">
    <property type="component" value="Unassembled WGS sequence"/>
</dbReference>
<evidence type="ECO:0000313" key="2">
    <source>
        <dbReference type="Proteomes" id="UP000054217"/>
    </source>
</evidence>
<dbReference type="InParanoid" id="A0A0C3J7H6"/>
<dbReference type="AlphaFoldDB" id="A0A0C3J7H6"/>
<name>A0A0C3J7H6_PISTI</name>
<accession>A0A0C3J7H6</accession>
<reference evidence="2" key="2">
    <citation type="submission" date="2015-01" db="EMBL/GenBank/DDBJ databases">
        <title>Evolutionary Origins and Diversification of the Mycorrhizal Mutualists.</title>
        <authorList>
            <consortium name="DOE Joint Genome Institute"/>
            <consortium name="Mycorrhizal Genomics Consortium"/>
            <person name="Kohler A."/>
            <person name="Kuo A."/>
            <person name="Nagy L.G."/>
            <person name="Floudas D."/>
            <person name="Copeland A."/>
            <person name="Barry K.W."/>
            <person name="Cichocki N."/>
            <person name="Veneault-Fourrey C."/>
            <person name="LaButti K."/>
            <person name="Lindquist E.A."/>
            <person name="Lipzen A."/>
            <person name="Lundell T."/>
            <person name="Morin E."/>
            <person name="Murat C."/>
            <person name="Riley R."/>
            <person name="Ohm R."/>
            <person name="Sun H."/>
            <person name="Tunlid A."/>
            <person name="Henrissat B."/>
            <person name="Grigoriev I.V."/>
            <person name="Hibbett D.S."/>
            <person name="Martin F."/>
        </authorList>
    </citation>
    <scope>NUCLEOTIDE SEQUENCE [LARGE SCALE GENOMIC DNA]</scope>
    <source>
        <strain evidence="2">Marx 270</strain>
    </source>
</reference>
<gene>
    <name evidence="1" type="ORF">M404DRAFT_531344</name>
</gene>
<dbReference type="HOGENOM" id="CLU_2484222_0_0_1"/>
<organism evidence="1 2">
    <name type="scientific">Pisolithus tinctorius Marx 270</name>
    <dbReference type="NCBI Taxonomy" id="870435"/>
    <lineage>
        <taxon>Eukaryota</taxon>
        <taxon>Fungi</taxon>
        <taxon>Dikarya</taxon>
        <taxon>Basidiomycota</taxon>
        <taxon>Agaricomycotina</taxon>
        <taxon>Agaricomycetes</taxon>
        <taxon>Agaricomycetidae</taxon>
        <taxon>Boletales</taxon>
        <taxon>Sclerodermatineae</taxon>
        <taxon>Pisolithaceae</taxon>
        <taxon>Pisolithus</taxon>
    </lineage>
</organism>
<proteinExistence type="predicted"/>
<evidence type="ECO:0000313" key="1">
    <source>
        <dbReference type="EMBL" id="KIO04998.1"/>
    </source>
</evidence>
<sequence>MSTAAIEEWMTRGLIGSACAARYVYFIGTWDDLLYFTGVYRRGGRYHFERRQHRHGLHVTAILGVACRTKEHGRVIVGTGVIANPCF</sequence>
<reference evidence="1 2" key="1">
    <citation type="submission" date="2014-04" db="EMBL/GenBank/DDBJ databases">
        <authorList>
            <consortium name="DOE Joint Genome Institute"/>
            <person name="Kuo A."/>
            <person name="Kohler A."/>
            <person name="Costa M.D."/>
            <person name="Nagy L.G."/>
            <person name="Floudas D."/>
            <person name="Copeland A."/>
            <person name="Barry K.W."/>
            <person name="Cichocki N."/>
            <person name="Veneault-Fourrey C."/>
            <person name="LaButti K."/>
            <person name="Lindquist E.A."/>
            <person name="Lipzen A."/>
            <person name="Lundell T."/>
            <person name="Morin E."/>
            <person name="Murat C."/>
            <person name="Sun H."/>
            <person name="Tunlid A."/>
            <person name="Henrissat B."/>
            <person name="Grigoriev I.V."/>
            <person name="Hibbett D.S."/>
            <person name="Martin F."/>
            <person name="Nordberg H.P."/>
            <person name="Cantor M.N."/>
            <person name="Hua S.X."/>
        </authorList>
    </citation>
    <scope>NUCLEOTIDE SEQUENCE [LARGE SCALE GENOMIC DNA]</scope>
    <source>
        <strain evidence="1 2">Marx 270</strain>
    </source>
</reference>
<dbReference type="EMBL" id="KN831968">
    <property type="protein sequence ID" value="KIO04998.1"/>
    <property type="molecule type" value="Genomic_DNA"/>
</dbReference>
<protein>
    <submittedName>
        <fullName evidence="1">Uncharacterized protein</fullName>
    </submittedName>
</protein>